<evidence type="ECO:0000259" key="1">
    <source>
        <dbReference type="Pfam" id="PF03007"/>
    </source>
</evidence>
<name>X8AP53_MYCXE</name>
<dbReference type="InterPro" id="IPR023213">
    <property type="entry name" value="CAT-like_dom_sf"/>
</dbReference>
<organism evidence="2">
    <name type="scientific">Mycobacterium xenopi 4042</name>
    <dbReference type="NCBI Taxonomy" id="1299334"/>
    <lineage>
        <taxon>Bacteria</taxon>
        <taxon>Bacillati</taxon>
        <taxon>Actinomycetota</taxon>
        <taxon>Actinomycetes</taxon>
        <taxon>Mycobacteriales</taxon>
        <taxon>Mycobacteriaceae</taxon>
        <taxon>Mycobacterium</taxon>
    </lineage>
</organism>
<dbReference type="SUPFAM" id="SSF52777">
    <property type="entry name" value="CoA-dependent acyltransferases"/>
    <property type="match status" value="1"/>
</dbReference>
<keyword evidence="2" id="KW-0808">Transferase</keyword>
<evidence type="ECO:0000313" key="2">
    <source>
        <dbReference type="EMBL" id="EUA32921.1"/>
    </source>
</evidence>
<dbReference type="AlphaFoldDB" id="X8AP53"/>
<keyword evidence="2" id="KW-0012">Acyltransferase</keyword>
<accession>X8AP53</accession>
<proteinExistence type="predicted"/>
<dbReference type="EMBL" id="JAOB01000050">
    <property type="protein sequence ID" value="EUA32921.1"/>
    <property type="molecule type" value="Genomic_DNA"/>
</dbReference>
<protein>
    <submittedName>
        <fullName evidence="2">Wax ester synthase-like Acyl-CoA acyltransferase domain protein</fullName>
    </submittedName>
</protein>
<dbReference type="Gene3D" id="3.30.559.10">
    <property type="entry name" value="Chloramphenicol acetyltransferase-like domain"/>
    <property type="match status" value="1"/>
</dbReference>
<gene>
    <name evidence="2" type="ORF">I553_9063</name>
</gene>
<sequence length="224" mass="24812">MLDPLDQLTFDAERVTGVASIPHPFWIYNRPVDVDGLRKFHHHLQRGWLNRRIEPSPLRFGRHRWVLDDNPSDIEIVATPRPRAELDAWLEEQAATPIDAERGPGWHLAMLPFTDGGAAVSLTVSHCLADGLGLLEAMGDAADARDAPICWPMPGRADGGRPYARTSVNAYATCLPSDVPLSRRCVWPGMPAIRPEPHHLPHHLGCRPMLTNPSAADGDSLRRC</sequence>
<feature type="domain" description="O-acyltransferase WSD1-like N-terminal" evidence="1">
    <location>
        <begin position="47"/>
        <end position="148"/>
    </location>
</feature>
<dbReference type="InterPro" id="IPR004255">
    <property type="entry name" value="O-acyltransferase_WSD1_N"/>
</dbReference>
<dbReference type="PATRIC" id="fig|1299334.3.peg.5483"/>
<dbReference type="GO" id="GO:0045017">
    <property type="term" value="P:glycerolipid biosynthetic process"/>
    <property type="evidence" value="ECO:0007669"/>
    <property type="project" value="InterPro"/>
</dbReference>
<dbReference type="Pfam" id="PF03007">
    <property type="entry name" value="WS_DGAT_cat"/>
    <property type="match status" value="1"/>
</dbReference>
<dbReference type="GO" id="GO:0004144">
    <property type="term" value="F:diacylglycerol O-acyltransferase activity"/>
    <property type="evidence" value="ECO:0007669"/>
    <property type="project" value="InterPro"/>
</dbReference>
<comment type="caution">
    <text evidence="2">The sequence shown here is derived from an EMBL/GenBank/DDBJ whole genome shotgun (WGS) entry which is preliminary data.</text>
</comment>
<reference evidence="2" key="1">
    <citation type="submission" date="2014-01" db="EMBL/GenBank/DDBJ databases">
        <authorList>
            <person name="Brown-Elliot B."/>
            <person name="Wallace R."/>
            <person name="Lenaerts A."/>
            <person name="Ordway D."/>
            <person name="DeGroote M.A."/>
            <person name="Parker T."/>
            <person name="Sizemore C."/>
            <person name="Tallon L.J."/>
            <person name="Sadzewicz L.K."/>
            <person name="Sengamalay N."/>
            <person name="Fraser C.M."/>
            <person name="Hine E."/>
            <person name="Shefchek K.A."/>
            <person name="Das S.P."/>
            <person name="Tettelin H."/>
        </authorList>
    </citation>
    <scope>NUCLEOTIDE SEQUENCE [LARGE SCALE GENOMIC DNA]</scope>
    <source>
        <strain evidence="2">4042</strain>
    </source>
</reference>